<evidence type="ECO:0000256" key="1">
    <source>
        <dbReference type="SAM" id="Coils"/>
    </source>
</evidence>
<dbReference type="OrthoDB" id="9906141at2759"/>
<evidence type="ECO:0000259" key="2">
    <source>
        <dbReference type="Pfam" id="PF14970"/>
    </source>
</evidence>
<dbReference type="PANTHER" id="PTHR35076">
    <property type="entry name" value="TUBULIN EPSILON AND DELTA COMPLEX PROTEIN 1"/>
    <property type="match status" value="1"/>
</dbReference>
<accession>A0A7J7JLJ3</accession>
<dbReference type="AlphaFoldDB" id="A0A7J7JLJ3"/>
<feature type="coiled-coil region" evidence="1">
    <location>
        <begin position="408"/>
        <end position="442"/>
    </location>
</feature>
<evidence type="ECO:0000313" key="3">
    <source>
        <dbReference type="EMBL" id="KAF6026897.1"/>
    </source>
</evidence>
<keyword evidence="1" id="KW-0175">Coiled coil</keyword>
<dbReference type="PANTHER" id="PTHR35076:SF1">
    <property type="entry name" value="TUBULIN EPSILON AND DELTA COMPLEX PROTEIN 1"/>
    <property type="match status" value="1"/>
</dbReference>
<feature type="domain" description="Tubulin epsilon and delta complex protein 1" evidence="2">
    <location>
        <begin position="86"/>
        <end position="267"/>
    </location>
</feature>
<comment type="caution">
    <text evidence="3">The sequence shown here is derived from an EMBL/GenBank/DDBJ whole genome shotgun (WGS) entry which is preliminary data.</text>
</comment>
<evidence type="ECO:0000313" key="4">
    <source>
        <dbReference type="Proteomes" id="UP000593567"/>
    </source>
</evidence>
<dbReference type="Pfam" id="PF14970">
    <property type="entry name" value="TEDC1"/>
    <property type="match status" value="1"/>
</dbReference>
<dbReference type="EMBL" id="VXIV02002186">
    <property type="protein sequence ID" value="KAF6026897.1"/>
    <property type="molecule type" value="Genomic_DNA"/>
</dbReference>
<dbReference type="InterPro" id="IPR043535">
    <property type="entry name" value="TEDC1"/>
</dbReference>
<sequence length="470" mass="54098">MTQIKETIELLTKILRHNGTSKIKPEAFRQAKFDKNEAACPMWKLLFEVIYYLKHRKIDDIAIKAYSELSSDELCVYVKTEMKMRGFVSRSFHELPNDMSHGSRELLLAFGWLMCRSGLIELFMEQCCTFLDGMEVVGDLDKLSLPRKKIGQHSANLGTGCSGEVRDKISYLMWLNGKLRMSLRNVHILQQQKTNLTNKVHEMTEGTSVDPSQRNHLTVLELMMLRNPELLKRNLQLLESDNQRLECMICWQTHDDLFWKWMESVLDAKIVDSGFIEEVDDKITPRTQATKLKLDSKLELVETVKKYEAIVSDMESRVISQEAEKPLTMADIDKALIDIKSEIATHVDLLLQKLPADYSGANSSASSVSVHSAAVNNQYQGELHSWKPVRKLRRLRREESRASSFTSASGADREVSVMESELQNLQDLMERLQEDIEYKQQRYREDLSSVTSGMESLYEYISSEPVVIRQ</sequence>
<organism evidence="3 4">
    <name type="scientific">Bugula neritina</name>
    <name type="common">Brown bryozoan</name>
    <name type="synonym">Sertularia neritina</name>
    <dbReference type="NCBI Taxonomy" id="10212"/>
    <lineage>
        <taxon>Eukaryota</taxon>
        <taxon>Metazoa</taxon>
        <taxon>Spiralia</taxon>
        <taxon>Lophotrochozoa</taxon>
        <taxon>Bryozoa</taxon>
        <taxon>Gymnolaemata</taxon>
        <taxon>Cheilostomatida</taxon>
        <taxon>Flustrina</taxon>
        <taxon>Buguloidea</taxon>
        <taxon>Bugulidae</taxon>
        <taxon>Bugula</taxon>
    </lineage>
</organism>
<proteinExistence type="predicted"/>
<reference evidence="3" key="1">
    <citation type="submission" date="2020-06" db="EMBL/GenBank/DDBJ databases">
        <title>Draft genome of Bugula neritina, a colonial animal packing powerful symbionts and potential medicines.</title>
        <authorList>
            <person name="Rayko M."/>
        </authorList>
    </citation>
    <scope>NUCLEOTIDE SEQUENCE [LARGE SCALE GENOMIC DNA]</scope>
    <source>
        <strain evidence="3">Kwan_BN1</strain>
    </source>
</reference>
<gene>
    <name evidence="3" type="ORF">EB796_014791</name>
</gene>
<keyword evidence="4" id="KW-1185">Reference proteome</keyword>
<protein>
    <submittedName>
        <fullName evidence="3">C14orf80</fullName>
    </submittedName>
</protein>
<dbReference type="Proteomes" id="UP000593567">
    <property type="component" value="Unassembled WGS sequence"/>
</dbReference>
<name>A0A7J7JLJ3_BUGNE</name>
<dbReference type="InterPro" id="IPR027996">
    <property type="entry name" value="TEDC1_dom"/>
</dbReference>